<dbReference type="SUPFAM" id="SSF56112">
    <property type="entry name" value="Protein kinase-like (PK-like)"/>
    <property type="match status" value="1"/>
</dbReference>
<dbReference type="GO" id="GO:0005524">
    <property type="term" value="F:ATP binding"/>
    <property type="evidence" value="ECO:0007669"/>
    <property type="project" value="UniProtKB-UniRule"/>
</dbReference>
<comment type="catalytic activity">
    <reaction evidence="12">
        <text>L-threonyl-[protein] + ATP = O-phospho-L-threonyl-[protein] + ADP + H(+)</text>
        <dbReference type="Rhea" id="RHEA:46608"/>
        <dbReference type="Rhea" id="RHEA-COMP:11060"/>
        <dbReference type="Rhea" id="RHEA-COMP:11605"/>
        <dbReference type="ChEBI" id="CHEBI:15378"/>
        <dbReference type="ChEBI" id="CHEBI:30013"/>
        <dbReference type="ChEBI" id="CHEBI:30616"/>
        <dbReference type="ChEBI" id="CHEBI:61977"/>
        <dbReference type="ChEBI" id="CHEBI:456216"/>
        <dbReference type="EC" id="2.7.11.1"/>
    </reaction>
</comment>
<dbReference type="PROSITE" id="PS00108">
    <property type="entry name" value="PROTEIN_KINASE_ST"/>
    <property type="match status" value="1"/>
</dbReference>
<evidence type="ECO:0000256" key="5">
    <source>
        <dbReference type="ARBA" id="ARBA00022679"/>
    </source>
</evidence>
<keyword evidence="3" id="KW-0723">Serine/threonine-protein kinase</keyword>
<protein>
    <recommendedName>
        <fullName evidence="2">non-specific serine/threonine protein kinase</fullName>
        <ecNumber evidence="2">2.7.11.1</ecNumber>
    </recommendedName>
</protein>
<keyword evidence="4" id="KW-0597">Phosphoprotein</keyword>
<organism evidence="18 19">
    <name type="scientific">Musa balbisiana</name>
    <name type="common">Banana</name>
    <dbReference type="NCBI Taxonomy" id="52838"/>
    <lineage>
        <taxon>Eukaryota</taxon>
        <taxon>Viridiplantae</taxon>
        <taxon>Streptophyta</taxon>
        <taxon>Embryophyta</taxon>
        <taxon>Tracheophyta</taxon>
        <taxon>Spermatophyta</taxon>
        <taxon>Magnoliopsida</taxon>
        <taxon>Liliopsida</taxon>
        <taxon>Zingiberales</taxon>
        <taxon>Musaceae</taxon>
        <taxon>Musa</taxon>
    </lineage>
</organism>
<keyword evidence="8" id="KW-0418">Kinase</keyword>
<keyword evidence="19" id="KW-1185">Reference proteome</keyword>
<dbReference type="FunFam" id="3.30.200.20:FF:000162">
    <property type="entry name" value="Adenine nucleotide alpha hydrolase-like domain kinase"/>
    <property type="match status" value="1"/>
</dbReference>
<dbReference type="Gene3D" id="3.30.200.20">
    <property type="entry name" value="Phosphorylase Kinase, domain 1"/>
    <property type="match status" value="1"/>
</dbReference>
<evidence type="ECO:0000256" key="8">
    <source>
        <dbReference type="ARBA" id="ARBA00022777"/>
    </source>
</evidence>
<dbReference type="SMART" id="SM00220">
    <property type="entry name" value="S_TKc"/>
    <property type="match status" value="1"/>
</dbReference>
<dbReference type="Pfam" id="PF00069">
    <property type="entry name" value="Pkinase"/>
    <property type="match status" value="1"/>
</dbReference>
<evidence type="ECO:0000313" key="18">
    <source>
        <dbReference type="EMBL" id="THU69042.1"/>
    </source>
</evidence>
<dbReference type="InterPro" id="IPR011009">
    <property type="entry name" value="Kinase-like_dom_sf"/>
</dbReference>
<keyword evidence="6 16" id="KW-0812">Transmembrane</keyword>
<evidence type="ECO:0000256" key="15">
    <source>
        <dbReference type="SAM" id="MobiDB-lite"/>
    </source>
</evidence>
<dbReference type="InterPro" id="IPR052232">
    <property type="entry name" value="RLK_Ser/Thr-Kinase"/>
</dbReference>
<reference evidence="18 19" key="1">
    <citation type="journal article" date="2019" name="Nat. Plants">
        <title>Genome sequencing of Musa balbisiana reveals subgenome evolution and function divergence in polyploid bananas.</title>
        <authorList>
            <person name="Yao X."/>
        </authorList>
    </citation>
    <scope>NUCLEOTIDE SEQUENCE [LARGE SCALE GENOMIC DNA]</scope>
    <source>
        <strain evidence="19">cv. DH-PKW</strain>
        <tissue evidence="18">Leaves</tissue>
    </source>
</reference>
<keyword evidence="7 14" id="KW-0547">Nucleotide-binding</keyword>
<sequence>MVAEKVSGGRSFVSWPRRFGRRCCCCCRHCVTYRHPLPRVEEKGPLRPHQPWEPPLPPTDYRAISLLALGNGLVASPVLGGAGVGRVQVLLAVERGRECAFRNMSSPNTALAEHLSQKIGPFGLKMWEIIGISFGVLLFCALLLLVMCVWIQNRRRYRRASGYLPTTQIPAFSRDIKEVPVEKSIKDDSALLRIYDGYSDNDSNKGADISKLEHGDSNSDSDSFRCVEKDTSSKSAEVGNKGIVDVNRQHCAHPLVAPSQFAGLPEFSHLGWGHWFTLRDLQIATNWFSKDNVLGEGGYGIVYRGQLVNGTPVAIKRLLNNLGQAEKEFRVEVEAIGHVRHKNLVRLLGYCVEGTQSLAYLHDAVEPKVVHRDIKSSNILIDEDFNAKVSDFGLAKLLGAGKSHIATRVMGTFGYVAPEYANTGFLNEKSDIYSFGIVFLEAITGRDPVDYRRPPDEVNLVDWLKWMIGNRRSEEVVDPGIVTRPSTKALKKALLTALRCVDPDSEKRPTMGRVVQMLEPDNPRPHQDQKHRHERAGEIEVSTALKGGIGQAQRMRVHSPGPSPGWPDREFFSNPMSNPKPDRYGMLRQFV</sequence>
<dbReference type="GO" id="GO:0016020">
    <property type="term" value="C:membrane"/>
    <property type="evidence" value="ECO:0007669"/>
    <property type="project" value="UniProtKB-SubCell"/>
</dbReference>
<dbReference type="PANTHER" id="PTHR47984">
    <property type="entry name" value="OS01G0323000 PROTEIN"/>
    <property type="match status" value="1"/>
</dbReference>
<comment type="subcellular location">
    <subcellularLocation>
        <location evidence="1">Membrane</location>
        <topology evidence="1">Single-pass membrane protein</topology>
    </subcellularLocation>
</comment>
<evidence type="ECO:0000259" key="17">
    <source>
        <dbReference type="PROSITE" id="PS50011"/>
    </source>
</evidence>
<dbReference type="Gene3D" id="1.10.510.10">
    <property type="entry name" value="Transferase(Phosphotransferase) domain 1"/>
    <property type="match status" value="1"/>
</dbReference>
<dbReference type="Proteomes" id="UP000317650">
    <property type="component" value="Chromosome 8"/>
</dbReference>
<evidence type="ECO:0000313" key="19">
    <source>
        <dbReference type="Proteomes" id="UP000317650"/>
    </source>
</evidence>
<dbReference type="InterPro" id="IPR008271">
    <property type="entry name" value="Ser/Thr_kinase_AS"/>
</dbReference>
<dbReference type="PROSITE" id="PS00107">
    <property type="entry name" value="PROTEIN_KINASE_ATP"/>
    <property type="match status" value="1"/>
</dbReference>
<evidence type="ECO:0000256" key="14">
    <source>
        <dbReference type="PROSITE-ProRule" id="PRU10141"/>
    </source>
</evidence>
<evidence type="ECO:0000256" key="1">
    <source>
        <dbReference type="ARBA" id="ARBA00004167"/>
    </source>
</evidence>
<feature type="compositionally biased region" description="Basic and acidic residues" evidence="15">
    <location>
        <begin position="206"/>
        <end position="232"/>
    </location>
</feature>
<feature type="binding site" evidence="14">
    <location>
        <position position="316"/>
    </location>
    <ligand>
        <name>ATP</name>
        <dbReference type="ChEBI" id="CHEBI:30616"/>
    </ligand>
</feature>
<evidence type="ECO:0000256" key="6">
    <source>
        <dbReference type="ARBA" id="ARBA00022692"/>
    </source>
</evidence>
<evidence type="ECO:0000256" key="16">
    <source>
        <dbReference type="SAM" id="Phobius"/>
    </source>
</evidence>
<evidence type="ECO:0000256" key="3">
    <source>
        <dbReference type="ARBA" id="ARBA00022527"/>
    </source>
</evidence>
<evidence type="ECO:0000256" key="12">
    <source>
        <dbReference type="ARBA" id="ARBA00047899"/>
    </source>
</evidence>
<gene>
    <name evidence="18" type="ORF">C4D60_Mb08t10200</name>
</gene>
<dbReference type="PANTHER" id="PTHR47984:SF14">
    <property type="entry name" value="OS01G0323000 PROTEIN"/>
    <property type="match status" value="1"/>
</dbReference>
<evidence type="ECO:0000256" key="4">
    <source>
        <dbReference type="ARBA" id="ARBA00022553"/>
    </source>
</evidence>
<dbReference type="InterPro" id="IPR000719">
    <property type="entry name" value="Prot_kinase_dom"/>
</dbReference>
<evidence type="ECO:0000256" key="13">
    <source>
        <dbReference type="ARBA" id="ARBA00048679"/>
    </source>
</evidence>
<keyword evidence="9 14" id="KW-0067">ATP-binding</keyword>
<evidence type="ECO:0000256" key="11">
    <source>
        <dbReference type="ARBA" id="ARBA00023136"/>
    </source>
</evidence>
<evidence type="ECO:0000256" key="9">
    <source>
        <dbReference type="ARBA" id="ARBA00022840"/>
    </source>
</evidence>
<evidence type="ECO:0000256" key="2">
    <source>
        <dbReference type="ARBA" id="ARBA00012513"/>
    </source>
</evidence>
<keyword evidence="5" id="KW-0808">Transferase</keyword>
<keyword evidence="11 16" id="KW-0472">Membrane</keyword>
<dbReference type="EMBL" id="PYDT01000002">
    <property type="protein sequence ID" value="THU69042.1"/>
    <property type="molecule type" value="Genomic_DNA"/>
</dbReference>
<dbReference type="AlphaFoldDB" id="A0A4S8K2R0"/>
<comment type="caution">
    <text evidence="18">The sequence shown here is derived from an EMBL/GenBank/DDBJ whole genome shotgun (WGS) entry which is preliminary data.</text>
</comment>
<dbReference type="STRING" id="52838.A0A4S8K2R0"/>
<keyword evidence="10 16" id="KW-1133">Transmembrane helix</keyword>
<comment type="catalytic activity">
    <reaction evidence="13">
        <text>L-seryl-[protein] + ATP = O-phospho-L-seryl-[protein] + ADP + H(+)</text>
        <dbReference type="Rhea" id="RHEA:17989"/>
        <dbReference type="Rhea" id="RHEA-COMP:9863"/>
        <dbReference type="Rhea" id="RHEA-COMP:11604"/>
        <dbReference type="ChEBI" id="CHEBI:15378"/>
        <dbReference type="ChEBI" id="CHEBI:29999"/>
        <dbReference type="ChEBI" id="CHEBI:30616"/>
        <dbReference type="ChEBI" id="CHEBI:83421"/>
        <dbReference type="ChEBI" id="CHEBI:456216"/>
        <dbReference type="EC" id="2.7.11.1"/>
    </reaction>
</comment>
<accession>A0A4S8K2R0</accession>
<feature type="region of interest" description="Disordered" evidence="15">
    <location>
        <begin position="549"/>
        <end position="581"/>
    </location>
</feature>
<dbReference type="PROSITE" id="PS50011">
    <property type="entry name" value="PROTEIN_KINASE_DOM"/>
    <property type="match status" value="1"/>
</dbReference>
<dbReference type="EC" id="2.7.11.1" evidence="2"/>
<feature type="domain" description="Protein kinase" evidence="17">
    <location>
        <begin position="288"/>
        <end position="525"/>
    </location>
</feature>
<feature type="region of interest" description="Disordered" evidence="15">
    <location>
        <begin position="206"/>
        <end position="233"/>
    </location>
</feature>
<proteinExistence type="predicted"/>
<dbReference type="GO" id="GO:0004674">
    <property type="term" value="F:protein serine/threonine kinase activity"/>
    <property type="evidence" value="ECO:0007669"/>
    <property type="project" value="UniProtKB-KW"/>
</dbReference>
<name>A0A4S8K2R0_MUSBA</name>
<feature type="transmembrane region" description="Helical" evidence="16">
    <location>
        <begin position="129"/>
        <end position="151"/>
    </location>
</feature>
<dbReference type="FunFam" id="1.10.510.10:FF:000035">
    <property type="entry name" value="Putative receptor-like serine/threonine-protein kinase"/>
    <property type="match status" value="1"/>
</dbReference>
<evidence type="ECO:0000256" key="10">
    <source>
        <dbReference type="ARBA" id="ARBA00022989"/>
    </source>
</evidence>
<dbReference type="InterPro" id="IPR017441">
    <property type="entry name" value="Protein_kinase_ATP_BS"/>
</dbReference>
<evidence type="ECO:0000256" key="7">
    <source>
        <dbReference type="ARBA" id="ARBA00022741"/>
    </source>
</evidence>